<dbReference type="RefSeq" id="WP_142590758.1">
    <property type="nucleotide sequence ID" value="NZ_CABFWF030000001.1"/>
</dbReference>
<reference evidence="1 2" key="1">
    <citation type="submission" date="2020-11" db="EMBL/GenBank/DDBJ databases">
        <authorList>
            <person name="Lassalle F."/>
        </authorList>
    </citation>
    <scope>NUCLEOTIDE SEQUENCE [LARGE SCALE GENOMIC DNA]</scope>
    <source>
        <strain evidence="1 2">JC140</strain>
    </source>
</reference>
<name>A0ABM8PCF7_9HYPH</name>
<protein>
    <submittedName>
        <fullName evidence="1">Uncharacterized protein</fullName>
    </submittedName>
</protein>
<evidence type="ECO:0000313" key="2">
    <source>
        <dbReference type="Proteomes" id="UP000606921"/>
    </source>
</evidence>
<sequence length="271" mass="29427">MQIVTALVISVSEVERFVMALWESQSVQFVWFLPDVTNVRADQIYLLVTGDEAEIVQRNKVPGPANPLLGLASGTRGARAYQVQLQPGRLDVVVSPAETQDLDDAMPLMDTAAILADIESRAGEVSAAVGPAVRLSVVANLIKPEVDEQAATRAFLDVTEYELGYSDVRDPILQVNRRKALQDVDVQINRVMRFGVAATQHFVFQMIPQVGMHSGATPISKQSFGTSLTLDFNTVPTGRLIEAVEQGIIFRQLIAETLRVGASVSPKALGD</sequence>
<organism evidence="1 2">
    <name type="scientific">Pseudorhizobium endolithicum</name>
    <dbReference type="NCBI Taxonomy" id="1191678"/>
    <lineage>
        <taxon>Bacteria</taxon>
        <taxon>Pseudomonadati</taxon>
        <taxon>Pseudomonadota</taxon>
        <taxon>Alphaproteobacteria</taxon>
        <taxon>Hyphomicrobiales</taxon>
        <taxon>Rhizobiaceae</taxon>
        <taxon>Rhizobium/Agrobacterium group</taxon>
        <taxon>Pseudorhizobium</taxon>
    </lineage>
</organism>
<evidence type="ECO:0000313" key="1">
    <source>
        <dbReference type="EMBL" id="CAD7023085.1"/>
    </source>
</evidence>
<gene>
    <name evidence="1" type="ORF">REJC140_00088</name>
</gene>
<accession>A0ABM8PCF7</accession>
<proteinExistence type="predicted"/>
<comment type="caution">
    <text evidence="1">The sequence shown here is derived from an EMBL/GenBank/DDBJ whole genome shotgun (WGS) entry which is preliminary data.</text>
</comment>
<dbReference type="EMBL" id="CABFWF030000001">
    <property type="protein sequence ID" value="CAD7023085.1"/>
    <property type="molecule type" value="Genomic_DNA"/>
</dbReference>
<keyword evidence="2" id="KW-1185">Reference proteome</keyword>
<dbReference type="Proteomes" id="UP000606921">
    <property type="component" value="Unassembled WGS sequence"/>
</dbReference>